<dbReference type="GO" id="GO:0005524">
    <property type="term" value="F:ATP binding"/>
    <property type="evidence" value="ECO:0007669"/>
    <property type="project" value="UniProtKB-UniRule"/>
</dbReference>
<evidence type="ECO:0000256" key="3">
    <source>
        <dbReference type="ARBA" id="ARBA00012211"/>
    </source>
</evidence>
<dbReference type="Pfam" id="PF02875">
    <property type="entry name" value="Mur_ligase_C"/>
    <property type="match status" value="1"/>
</dbReference>
<proteinExistence type="inferred from homology"/>
<keyword evidence="6 14" id="KW-0132">Cell division</keyword>
<dbReference type="InterPro" id="IPR004101">
    <property type="entry name" value="Mur_ligase_C"/>
</dbReference>
<name>A0A1M4WGS3_9BACT</name>
<keyword evidence="8 14" id="KW-0067">ATP-binding</keyword>
<keyword evidence="7 14" id="KW-0547">Nucleotide-binding</keyword>
<evidence type="ECO:0000313" key="18">
    <source>
        <dbReference type="EMBL" id="SHE80491.1"/>
    </source>
</evidence>
<evidence type="ECO:0000256" key="5">
    <source>
        <dbReference type="ARBA" id="ARBA00022598"/>
    </source>
</evidence>
<dbReference type="PANTHER" id="PTHR43445:SF3">
    <property type="entry name" value="UDP-N-ACETYLMURAMATE--L-ALANINE LIGASE"/>
    <property type="match status" value="1"/>
</dbReference>
<dbReference type="SUPFAM" id="SSF51984">
    <property type="entry name" value="MurCD N-terminal domain"/>
    <property type="match status" value="1"/>
</dbReference>
<dbReference type="EMBL" id="FQUO01000003">
    <property type="protein sequence ID" value="SHE80491.1"/>
    <property type="molecule type" value="Genomic_DNA"/>
</dbReference>
<comment type="function">
    <text evidence="14">Cell wall formation.</text>
</comment>
<dbReference type="Proteomes" id="UP000184368">
    <property type="component" value="Unassembled WGS sequence"/>
</dbReference>
<keyword evidence="10 14" id="KW-0573">Peptidoglycan synthesis</keyword>
<evidence type="ECO:0000259" key="16">
    <source>
        <dbReference type="Pfam" id="PF02875"/>
    </source>
</evidence>
<evidence type="ECO:0000259" key="17">
    <source>
        <dbReference type="Pfam" id="PF08245"/>
    </source>
</evidence>
<dbReference type="Gene3D" id="3.40.1190.10">
    <property type="entry name" value="Mur-like, catalytic domain"/>
    <property type="match status" value="1"/>
</dbReference>
<accession>A0A1M4WGS3</accession>
<keyword evidence="4 14" id="KW-0963">Cytoplasm</keyword>
<dbReference type="InterPro" id="IPR036615">
    <property type="entry name" value="Mur_ligase_C_dom_sf"/>
</dbReference>
<dbReference type="SUPFAM" id="SSF53244">
    <property type="entry name" value="MurD-like peptide ligases, peptide-binding domain"/>
    <property type="match status" value="1"/>
</dbReference>
<evidence type="ECO:0000256" key="8">
    <source>
        <dbReference type="ARBA" id="ARBA00022840"/>
    </source>
</evidence>
<dbReference type="UniPathway" id="UPA00219"/>
<dbReference type="SUPFAM" id="SSF53623">
    <property type="entry name" value="MurD-like peptide ligases, catalytic domain"/>
    <property type="match status" value="1"/>
</dbReference>
<evidence type="ECO:0000259" key="15">
    <source>
        <dbReference type="Pfam" id="PF01225"/>
    </source>
</evidence>
<dbReference type="STRING" id="1302690.BUE76_07265"/>
<evidence type="ECO:0000256" key="13">
    <source>
        <dbReference type="ARBA" id="ARBA00047833"/>
    </source>
</evidence>
<evidence type="ECO:0000256" key="4">
    <source>
        <dbReference type="ARBA" id="ARBA00022490"/>
    </source>
</evidence>
<dbReference type="InterPro" id="IPR013221">
    <property type="entry name" value="Mur_ligase_cen"/>
</dbReference>
<dbReference type="GO" id="GO:0005737">
    <property type="term" value="C:cytoplasm"/>
    <property type="evidence" value="ECO:0007669"/>
    <property type="project" value="UniProtKB-SubCell"/>
</dbReference>
<evidence type="ECO:0000256" key="7">
    <source>
        <dbReference type="ARBA" id="ARBA00022741"/>
    </source>
</evidence>
<dbReference type="Pfam" id="PF01225">
    <property type="entry name" value="Mur_ligase"/>
    <property type="match status" value="1"/>
</dbReference>
<dbReference type="GO" id="GO:0009252">
    <property type="term" value="P:peptidoglycan biosynthetic process"/>
    <property type="evidence" value="ECO:0007669"/>
    <property type="project" value="UniProtKB-UniRule"/>
</dbReference>
<protein>
    <recommendedName>
        <fullName evidence="3 14">UDP-N-acetylmuramate--L-alanine ligase</fullName>
        <ecNumber evidence="3 14">6.3.2.8</ecNumber>
    </recommendedName>
    <alternativeName>
        <fullName evidence="14">UDP-N-acetylmuramoyl-L-alanine synthetase</fullName>
    </alternativeName>
</protein>
<dbReference type="Pfam" id="PF08245">
    <property type="entry name" value="Mur_ligase_M"/>
    <property type="match status" value="1"/>
</dbReference>
<organism evidence="18 19">
    <name type="scientific">Cnuella takakiae</name>
    <dbReference type="NCBI Taxonomy" id="1302690"/>
    <lineage>
        <taxon>Bacteria</taxon>
        <taxon>Pseudomonadati</taxon>
        <taxon>Bacteroidota</taxon>
        <taxon>Chitinophagia</taxon>
        <taxon>Chitinophagales</taxon>
        <taxon>Chitinophagaceae</taxon>
        <taxon>Cnuella</taxon>
    </lineage>
</organism>
<comment type="catalytic activity">
    <reaction evidence="13 14">
        <text>UDP-N-acetyl-alpha-D-muramate + L-alanine + ATP = UDP-N-acetyl-alpha-D-muramoyl-L-alanine + ADP + phosphate + H(+)</text>
        <dbReference type="Rhea" id="RHEA:23372"/>
        <dbReference type="ChEBI" id="CHEBI:15378"/>
        <dbReference type="ChEBI" id="CHEBI:30616"/>
        <dbReference type="ChEBI" id="CHEBI:43474"/>
        <dbReference type="ChEBI" id="CHEBI:57972"/>
        <dbReference type="ChEBI" id="CHEBI:70757"/>
        <dbReference type="ChEBI" id="CHEBI:83898"/>
        <dbReference type="ChEBI" id="CHEBI:456216"/>
        <dbReference type="EC" id="6.3.2.8"/>
    </reaction>
</comment>
<dbReference type="GO" id="GO:0071555">
    <property type="term" value="P:cell wall organization"/>
    <property type="evidence" value="ECO:0007669"/>
    <property type="project" value="UniProtKB-KW"/>
</dbReference>
<comment type="pathway">
    <text evidence="2 14">Cell wall biogenesis; peptidoglycan biosynthesis.</text>
</comment>
<dbReference type="GO" id="GO:0008763">
    <property type="term" value="F:UDP-N-acetylmuramate-L-alanine ligase activity"/>
    <property type="evidence" value="ECO:0007669"/>
    <property type="project" value="UniProtKB-UniRule"/>
</dbReference>
<dbReference type="RefSeq" id="WP_073040417.1">
    <property type="nucleotide sequence ID" value="NZ_FQUO01000003.1"/>
</dbReference>
<dbReference type="PANTHER" id="PTHR43445">
    <property type="entry name" value="UDP-N-ACETYLMURAMATE--L-ALANINE LIGASE-RELATED"/>
    <property type="match status" value="1"/>
</dbReference>
<dbReference type="HAMAP" id="MF_00046">
    <property type="entry name" value="MurC"/>
    <property type="match status" value="1"/>
</dbReference>
<dbReference type="InterPro" id="IPR036565">
    <property type="entry name" value="Mur-like_cat_sf"/>
</dbReference>
<dbReference type="InterPro" id="IPR005758">
    <property type="entry name" value="UDP-N-AcMur_Ala_ligase_MurC"/>
</dbReference>
<evidence type="ECO:0000256" key="9">
    <source>
        <dbReference type="ARBA" id="ARBA00022960"/>
    </source>
</evidence>
<gene>
    <name evidence="14" type="primary">murC</name>
    <name evidence="18" type="ORF">SAMN05444008_10325</name>
</gene>
<dbReference type="Gene3D" id="3.90.190.20">
    <property type="entry name" value="Mur ligase, C-terminal domain"/>
    <property type="match status" value="1"/>
</dbReference>
<evidence type="ECO:0000256" key="12">
    <source>
        <dbReference type="ARBA" id="ARBA00023316"/>
    </source>
</evidence>
<dbReference type="EC" id="6.3.2.8" evidence="3 14"/>
<dbReference type="InterPro" id="IPR050061">
    <property type="entry name" value="MurCDEF_pg_biosynth"/>
</dbReference>
<evidence type="ECO:0000256" key="11">
    <source>
        <dbReference type="ARBA" id="ARBA00023306"/>
    </source>
</evidence>
<keyword evidence="19" id="KW-1185">Reference proteome</keyword>
<evidence type="ECO:0000313" key="19">
    <source>
        <dbReference type="Proteomes" id="UP000184368"/>
    </source>
</evidence>
<dbReference type="NCBIfam" id="TIGR01082">
    <property type="entry name" value="murC"/>
    <property type="match status" value="1"/>
</dbReference>
<keyword evidence="9 14" id="KW-0133">Cell shape</keyword>
<evidence type="ECO:0000256" key="14">
    <source>
        <dbReference type="HAMAP-Rule" id="MF_00046"/>
    </source>
</evidence>
<keyword evidence="5 14" id="KW-0436">Ligase</keyword>
<feature type="domain" description="Mur ligase central" evidence="17">
    <location>
        <begin position="123"/>
        <end position="300"/>
    </location>
</feature>
<dbReference type="GO" id="GO:0008360">
    <property type="term" value="P:regulation of cell shape"/>
    <property type="evidence" value="ECO:0007669"/>
    <property type="project" value="UniProtKB-KW"/>
</dbReference>
<dbReference type="InterPro" id="IPR000713">
    <property type="entry name" value="Mur_ligase_N"/>
</dbReference>
<keyword evidence="11 14" id="KW-0131">Cell cycle</keyword>
<dbReference type="Gene3D" id="3.40.50.720">
    <property type="entry name" value="NAD(P)-binding Rossmann-like Domain"/>
    <property type="match status" value="1"/>
</dbReference>
<comment type="similarity">
    <text evidence="14">Belongs to the MurCDEF family.</text>
</comment>
<sequence>MAIQEHIQLAVDKAKAGGEVYFIGIGGIGMSALARYFHARGAKVSGYDKTPTVLTRELEASGIAIHYTDDLSLAPQHPDLVVFTPAIPKDHTELNHFLNNGFVVTKRSDVLGALTNGSFNICVAGTHGKTTISTMVGHVLRHTGFGCNAFLGGISTNYGTNFWSSENDVCVVEADEYDRSFLKLSPNIAVVSAMDADHLDIYGDEKSLQDTFVLFAQQVKEDGLLLHKYGLGRMSEVKGVAKISYSHSYDYAQAYAANVQMHLGGYQFDAVLPGGTIPDVELRVGGMHNVENAMAAIAIAAHLGIEADKIRAAIRDFKGVKRRFEYQLAPEVQEAGAFVQPVFIDDYAHHPEELRALLKSARALFKGRKITVLFQPHLFTRTRDFAEGFGESLSLADEVVLLPIYPARELPIDGVNSEMLLQYISRDNKRIVEKSEVVNWMAQYARTINKEFGEVIITAGAGDIDTLVQPIKQVLEKA</sequence>
<evidence type="ECO:0000256" key="2">
    <source>
        <dbReference type="ARBA" id="ARBA00004752"/>
    </source>
</evidence>
<dbReference type="GO" id="GO:0051301">
    <property type="term" value="P:cell division"/>
    <property type="evidence" value="ECO:0007669"/>
    <property type="project" value="UniProtKB-KW"/>
</dbReference>
<feature type="binding site" evidence="14">
    <location>
        <begin position="125"/>
        <end position="131"/>
    </location>
    <ligand>
        <name>ATP</name>
        <dbReference type="ChEBI" id="CHEBI:30616"/>
    </ligand>
</feature>
<dbReference type="AlphaFoldDB" id="A0A1M4WGS3"/>
<reference evidence="18 19" key="1">
    <citation type="submission" date="2016-11" db="EMBL/GenBank/DDBJ databases">
        <authorList>
            <person name="Jaros S."/>
            <person name="Januszkiewicz K."/>
            <person name="Wedrychowicz H."/>
        </authorList>
    </citation>
    <scope>NUCLEOTIDE SEQUENCE [LARGE SCALE GENOMIC DNA]</scope>
    <source>
        <strain evidence="18 19">DSM 26897</strain>
    </source>
</reference>
<feature type="domain" description="Mur ligase N-terminal catalytic" evidence="15">
    <location>
        <begin position="19"/>
        <end position="116"/>
    </location>
</feature>
<comment type="subcellular location">
    <subcellularLocation>
        <location evidence="1 14">Cytoplasm</location>
    </subcellularLocation>
</comment>
<evidence type="ECO:0000256" key="6">
    <source>
        <dbReference type="ARBA" id="ARBA00022618"/>
    </source>
</evidence>
<evidence type="ECO:0000256" key="10">
    <source>
        <dbReference type="ARBA" id="ARBA00022984"/>
    </source>
</evidence>
<dbReference type="OrthoDB" id="9804126at2"/>
<keyword evidence="12 14" id="KW-0961">Cell wall biogenesis/degradation</keyword>
<evidence type="ECO:0000256" key="1">
    <source>
        <dbReference type="ARBA" id="ARBA00004496"/>
    </source>
</evidence>
<feature type="domain" description="Mur ligase C-terminal" evidence="16">
    <location>
        <begin position="340"/>
        <end position="462"/>
    </location>
</feature>